<dbReference type="KEGG" id="vg:16605619"/>
<sequence>MQGNEDDGFDWAALVPQASTVTASSNNNNAAQAHVMRLDDDTARALASAGAGAIDAGYAGPLGVWSARVYQATRSDFEQRPEVRQECSTGCLDLQGEFTQQKARENVLIEQERHKARERKRAYDEIVLANMDENARIMALISRGLNDLERCLNLHGGYMAKVQGSLGRAADLVHAADVAGRGSRIGPSARAALTDAIAEERLHNWTYLQDVASLARDALLREMAYREALDAAGVVQPFGAPLTATPMPPAVRDCLVASTNMGERGATRHDYAPF</sequence>
<reference evidence="1 2" key="1">
    <citation type="journal article" date="2013" name="Science">
        <title>Pandoraviruses: amoeba viruses with genomes up to 2.5 Mb reaching that of parasitic eukaryotes.</title>
        <authorList>
            <person name="Philippe N."/>
            <person name="Legendre M."/>
            <person name="Doutre G."/>
            <person name="Coute Y."/>
            <person name="Poirot O."/>
            <person name="Lescot M."/>
            <person name="Arslan D."/>
            <person name="Seltzer V."/>
            <person name="Bertaux L."/>
            <person name="Bruley C."/>
            <person name="Garin J."/>
            <person name="Claverie J.M."/>
            <person name="Abergel C."/>
        </authorList>
    </citation>
    <scope>NUCLEOTIDE SEQUENCE [LARGE SCALE GENOMIC DNA]</scope>
</reference>
<organism evidence="1 2">
    <name type="scientific">Pandoravirus salinus</name>
    <dbReference type="NCBI Taxonomy" id="1349410"/>
    <lineage>
        <taxon>Viruses</taxon>
        <taxon>Pandoravirus</taxon>
    </lineage>
</organism>
<keyword evidence="2" id="KW-1185">Reference proteome</keyword>
<evidence type="ECO:0000313" key="1">
    <source>
        <dbReference type="EMBL" id="AGO83832.1"/>
    </source>
</evidence>
<name>S4W0D3_9VIRU</name>
<evidence type="ECO:0000313" key="2">
    <source>
        <dbReference type="Proteomes" id="UP000204584"/>
    </source>
</evidence>
<dbReference type="RefSeq" id="YP_008436896.1">
    <property type="nucleotide sequence ID" value="NC_022098.1"/>
</dbReference>
<gene>
    <name evidence="1" type="ORF">psal_cds_263</name>
</gene>
<dbReference type="GeneID" id="16605619"/>
<accession>S4W0D3</accession>
<protein>
    <submittedName>
        <fullName evidence="1">Uncharacterized protein</fullName>
    </submittedName>
</protein>
<dbReference type="EMBL" id="KC977571">
    <property type="protein sequence ID" value="AGO83832.1"/>
    <property type="molecule type" value="Genomic_DNA"/>
</dbReference>
<proteinExistence type="predicted"/>
<dbReference type="Proteomes" id="UP000204584">
    <property type="component" value="Segment"/>
</dbReference>